<dbReference type="SUPFAM" id="SSF48371">
    <property type="entry name" value="ARM repeat"/>
    <property type="match status" value="1"/>
</dbReference>
<gene>
    <name evidence="2" type="ORF">GCM10009863_44540</name>
</gene>
<name>A0ABN3QFZ9_9ACTN</name>
<dbReference type="EMBL" id="BAAARJ010000014">
    <property type="protein sequence ID" value="GAA2625035.1"/>
    <property type="molecule type" value="Genomic_DNA"/>
</dbReference>
<sequence length="738" mass="80051">MSAGADTASGTRGDGARPGEQHPGQEAGESDANGEAENREAEEQTEERAQNAWEARKDLYRHSPAFMLGHEAHVGGSLVGGSQYGVSGGHVGRDVVLGPKTEIYHLGSGLGGRAVSGQIPTEELEPLERLFAVDEKEFERLTERLRSERLLILTGPRSSGRRMAALMMLRHLEAVPVHALDRDLDLAELPQHLQEGQGHLLCDLPGDDAEPLRESHALAVRDKLTTTGGYLVITAGPGLRAEGIAPAPWHPPSATAVLSRHLRAAVDEETARELLGLEAVGAFLDHSPQPREAAGLAAFLAGHARGEVSATALERFSVETVEQQVREWFDDTALPLRDKAFLVSLAVFNEGPYALTAELGDLLFAQLQKTQDPYVRPQVPVFGTSIDTRLQLARARRYTEEEATEWGPVTQFKAAYKDGRVALVLMREVWTGHPSARPALLDWLRKLADDGRPLVRTRAAATAAVLTARDLPSAIGLLVQGWAGSAQAHRRVTAVNTVALAHAMGAPHMPQVVRSWCDSEQKHLRWTAIRAYALLGEERPEEALTALRAAVVHPEDVDEEELAEAASSAALLLVADAGTTVYAHLVRALEEERTAQELALRAFLTACRWSDGDDSGSGGGLPILLDRYGRALVKETAWGRSGPNQEAHRETRAIAALWRAALGDRDHTRSALETFADWVRRADRNADTEWALSALLPALAVTDKERARLSHLLRTMRAEGGGPPPPVARRLLTTITPS</sequence>
<evidence type="ECO:0000313" key="2">
    <source>
        <dbReference type="EMBL" id="GAA2625035.1"/>
    </source>
</evidence>
<feature type="region of interest" description="Disordered" evidence="1">
    <location>
        <begin position="1"/>
        <end position="50"/>
    </location>
</feature>
<reference evidence="2 3" key="1">
    <citation type="journal article" date="2019" name="Int. J. Syst. Evol. Microbiol.">
        <title>The Global Catalogue of Microorganisms (GCM) 10K type strain sequencing project: providing services to taxonomists for standard genome sequencing and annotation.</title>
        <authorList>
            <consortium name="The Broad Institute Genomics Platform"/>
            <consortium name="The Broad Institute Genome Sequencing Center for Infectious Disease"/>
            <person name="Wu L."/>
            <person name="Ma J."/>
        </authorList>
    </citation>
    <scope>NUCLEOTIDE SEQUENCE [LARGE SCALE GENOMIC DNA]</scope>
    <source>
        <strain evidence="2 3">JCM 16373</strain>
    </source>
</reference>
<evidence type="ECO:0008006" key="4">
    <source>
        <dbReference type="Google" id="ProtNLM"/>
    </source>
</evidence>
<evidence type="ECO:0000313" key="3">
    <source>
        <dbReference type="Proteomes" id="UP001501447"/>
    </source>
</evidence>
<evidence type="ECO:0000256" key="1">
    <source>
        <dbReference type="SAM" id="MobiDB-lite"/>
    </source>
</evidence>
<accession>A0ABN3QFZ9</accession>
<proteinExistence type="predicted"/>
<protein>
    <recommendedName>
        <fullName evidence="4">LigA protein</fullName>
    </recommendedName>
</protein>
<dbReference type="RefSeq" id="WP_344568093.1">
    <property type="nucleotide sequence ID" value="NZ_BAAARJ010000014.1"/>
</dbReference>
<feature type="compositionally biased region" description="Basic and acidic residues" evidence="1">
    <location>
        <begin position="36"/>
        <end position="50"/>
    </location>
</feature>
<dbReference type="Proteomes" id="UP001501447">
    <property type="component" value="Unassembled WGS sequence"/>
</dbReference>
<keyword evidence="3" id="KW-1185">Reference proteome</keyword>
<comment type="caution">
    <text evidence="2">The sequence shown here is derived from an EMBL/GenBank/DDBJ whole genome shotgun (WGS) entry which is preliminary data.</text>
</comment>
<dbReference type="InterPro" id="IPR016024">
    <property type="entry name" value="ARM-type_fold"/>
</dbReference>
<organism evidence="2 3">
    <name type="scientific">Streptomyces axinellae</name>
    <dbReference type="NCBI Taxonomy" id="552788"/>
    <lineage>
        <taxon>Bacteria</taxon>
        <taxon>Bacillati</taxon>
        <taxon>Actinomycetota</taxon>
        <taxon>Actinomycetes</taxon>
        <taxon>Kitasatosporales</taxon>
        <taxon>Streptomycetaceae</taxon>
        <taxon>Streptomyces</taxon>
    </lineage>
</organism>